<gene>
    <name evidence="1" type="ORF">CORC01_06449</name>
</gene>
<accession>A0A1G4BAD4</accession>
<evidence type="ECO:0000313" key="2">
    <source>
        <dbReference type="Proteomes" id="UP000176998"/>
    </source>
</evidence>
<dbReference type="EMBL" id="MJBS01000048">
    <property type="protein sequence ID" value="OHE98252.1"/>
    <property type="molecule type" value="Genomic_DNA"/>
</dbReference>
<name>A0A1G4BAD4_9PEZI</name>
<keyword evidence="2" id="KW-1185">Reference proteome</keyword>
<sequence length="73" mass="8579">MPPLVYSSDIFCTHPSFLQPRWKKGLDHRFGRPWALTLTMDKTTGQLPQLNQVRRLARIVIFKRIFSMYPTCA</sequence>
<dbReference type="AlphaFoldDB" id="A0A1G4BAD4"/>
<organism evidence="1 2">
    <name type="scientific">Colletotrichum orchidophilum</name>
    <dbReference type="NCBI Taxonomy" id="1209926"/>
    <lineage>
        <taxon>Eukaryota</taxon>
        <taxon>Fungi</taxon>
        <taxon>Dikarya</taxon>
        <taxon>Ascomycota</taxon>
        <taxon>Pezizomycotina</taxon>
        <taxon>Sordariomycetes</taxon>
        <taxon>Hypocreomycetidae</taxon>
        <taxon>Glomerellales</taxon>
        <taxon>Glomerellaceae</taxon>
        <taxon>Colletotrichum</taxon>
    </lineage>
</organism>
<evidence type="ECO:0000313" key="1">
    <source>
        <dbReference type="EMBL" id="OHE98252.1"/>
    </source>
</evidence>
<dbReference type="Proteomes" id="UP000176998">
    <property type="component" value="Unassembled WGS sequence"/>
</dbReference>
<reference evidence="1 2" key="1">
    <citation type="submission" date="2016-09" db="EMBL/GenBank/DDBJ databases">
        <authorList>
            <person name="Capua I."/>
            <person name="De Benedictis P."/>
            <person name="Joannis T."/>
            <person name="Lombin L.H."/>
            <person name="Cattoli G."/>
        </authorList>
    </citation>
    <scope>NUCLEOTIDE SEQUENCE [LARGE SCALE GENOMIC DNA]</scope>
    <source>
        <strain evidence="1 2">IMI 309357</strain>
    </source>
</reference>
<protein>
    <submittedName>
        <fullName evidence="1">Uncharacterized protein</fullName>
    </submittedName>
</protein>
<dbReference type="GeneID" id="34559600"/>
<comment type="caution">
    <text evidence="1">The sequence shown here is derived from an EMBL/GenBank/DDBJ whole genome shotgun (WGS) entry which is preliminary data.</text>
</comment>
<proteinExistence type="predicted"/>
<dbReference type="RefSeq" id="XP_022475402.1">
    <property type="nucleotide sequence ID" value="XM_022618090.1"/>
</dbReference>